<dbReference type="InterPro" id="IPR009056">
    <property type="entry name" value="Cyt_c-like_dom"/>
</dbReference>
<evidence type="ECO:0000256" key="8">
    <source>
        <dbReference type="ARBA" id="ARBA00023136"/>
    </source>
</evidence>
<reference evidence="13 14" key="1">
    <citation type="submission" date="2020-04" db="EMBL/GenBank/DDBJ databases">
        <title>Massilia sp. nov., a cold adapted bacteria isolated from Arctic soil.</title>
        <authorList>
            <person name="Son J."/>
            <person name="Ka J.-O."/>
        </authorList>
    </citation>
    <scope>NUCLEOTIDE SEQUENCE [LARGE SCALE GENOMIC DNA]</scope>
    <source>
        <strain evidence="13 14">ML15P13</strain>
    </source>
</reference>
<feature type="domain" description="Cytochrome c" evidence="12">
    <location>
        <begin position="192"/>
        <end position="299"/>
    </location>
</feature>
<keyword evidence="7 10" id="KW-0408">Iron</keyword>
<keyword evidence="4 10" id="KW-0479">Metal-binding</keyword>
<dbReference type="PANTHER" id="PTHR35008">
    <property type="entry name" value="BLL4482 PROTEIN-RELATED"/>
    <property type="match status" value="1"/>
</dbReference>
<dbReference type="Pfam" id="PF13442">
    <property type="entry name" value="Cytochrome_CBB3"/>
    <property type="match status" value="1"/>
</dbReference>
<evidence type="ECO:0000256" key="5">
    <source>
        <dbReference type="ARBA" id="ARBA00022729"/>
    </source>
</evidence>
<evidence type="ECO:0000313" key="14">
    <source>
        <dbReference type="Proteomes" id="UP000533905"/>
    </source>
</evidence>
<evidence type="ECO:0000256" key="10">
    <source>
        <dbReference type="PIRSR" id="PIRSR000018-51"/>
    </source>
</evidence>
<dbReference type="Pfam" id="PF00034">
    <property type="entry name" value="Cytochrom_C"/>
    <property type="match status" value="1"/>
</dbReference>
<keyword evidence="5" id="KW-0732">Signal</keyword>
<dbReference type="GO" id="GO:0009055">
    <property type="term" value="F:electron transfer activity"/>
    <property type="evidence" value="ECO:0007669"/>
    <property type="project" value="InterPro"/>
</dbReference>
<keyword evidence="11" id="KW-0812">Transmembrane</keyword>
<organism evidence="13 14">
    <name type="scientific">Telluria aromaticivorans</name>
    <dbReference type="NCBI Taxonomy" id="2725995"/>
    <lineage>
        <taxon>Bacteria</taxon>
        <taxon>Pseudomonadati</taxon>
        <taxon>Pseudomonadota</taxon>
        <taxon>Betaproteobacteria</taxon>
        <taxon>Burkholderiales</taxon>
        <taxon>Oxalobacteraceae</taxon>
        <taxon>Telluria group</taxon>
        <taxon>Telluria</taxon>
    </lineage>
</organism>
<dbReference type="Proteomes" id="UP000533905">
    <property type="component" value="Unassembled WGS sequence"/>
</dbReference>
<dbReference type="PIRSF" id="PIRSF000018">
    <property type="entry name" value="Mb_ADH_cyt_c"/>
    <property type="match status" value="1"/>
</dbReference>
<dbReference type="PANTHER" id="PTHR35008:SF8">
    <property type="entry name" value="ALCOHOL DEHYDROGENASE CYTOCHROME C SUBUNIT"/>
    <property type="match status" value="1"/>
</dbReference>
<keyword evidence="3 9" id="KW-0349">Heme</keyword>
<feature type="binding site" description="covalent" evidence="9">
    <location>
        <position position="210"/>
    </location>
    <ligand>
        <name>heme c</name>
        <dbReference type="ChEBI" id="CHEBI:61717"/>
        <label>2</label>
    </ligand>
</feature>
<feature type="transmembrane region" description="Helical" evidence="11">
    <location>
        <begin position="12"/>
        <end position="31"/>
    </location>
</feature>
<proteinExistence type="predicted"/>
<evidence type="ECO:0000256" key="2">
    <source>
        <dbReference type="ARBA" id="ARBA00022475"/>
    </source>
</evidence>
<name>A0A7Y2NZ60_9BURK</name>
<feature type="binding site" description="covalent" evidence="9">
    <location>
        <position position="64"/>
    </location>
    <ligand>
        <name>heme c</name>
        <dbReference type="ChEBI" id="CHEBI:61717"/>
        <label>1</label>
    </ligand>
</feature>
<keyword evidence="14" id="KW-1185">Reference proteome</keyword>
<feature type="binding site" description="covalent" evidence="9">
    <location>
        <position position="207"/>
    </location>
    <ligand>
        <name>heme c</name>
        <dbReference type="ChEBI" id="CHEBI:61717"/>
        <label>2</label>
    </ligand>
</feature>
<dbReference type="InterPro" id="IPR036909">
    <property type="entry name" value="Cyt_c-like_dom_sf"/>
</dbReference>
<dbReference type="PROSITE" id="PS51007">
    <property type="entry name" value="CYTC"/>
    <property type="match status" value="3"/>
</dbReference>
<evidence type="ECO:0000313" key="13">
    <source>
        <dbReference type="EMBL" id="NNG22798.1"/>
    </source>
</evidence>
<keyword evidence="6" id="KW-0677">Repeat</keyword>
<dbReference type="SUPFAM" id="SSF46626">
    <property type="entry name" value="Cytochrome c"/>
    <property type="match status" value="3"/>
</dbReference>
<keyword evidence="8 11" id="KW-0472">Membrane</keyword>
<feature type="binding site" description="covalent" evidence="9">
    <location>
        <position position="339"/>
    </location>
    <ligand>
        <name>heme c</name>
        <dbReference type="ChEBI" id="CHEBI:61717"/>
        <label>3</label>
    </ligand>
</feature>
<comment type="subcellular location">
    <subcellularLocation>
        <location evidence="1">Cell membrane</location>
    </subcellularLocation>
</comment>
<comment type="caution">
    <text evidence="13">The sequence shown here is derived from an EMBL/GenBank/DDBJ whole genome shotgun (WGS) entry which is preliminary data.</text>
</comment>
<evidence type="ECO:0000256" key="6">
    <source>
        <dbReference type="ARBA" id="ARBA00022737"/>
    </source>
</evidence>
<feature type="domain" description="Cytochrome c" evidence="12">
    <location>
        <begin position="47"/>
        <end position="150"/>
    </location>
</feature>
<evidence type="ECO:0000259" key="12">
    <source>
        <dbReference type="PROSITE" id="PS51007"/>
    </source>
</evidence>
<keyword evidence="2" id="KW-1003">Cell membrane</keyword>
<feature type="binding site" description="covalent" evidence="9">
    <location>
        <position position="61"/>
    </location>
    <ligand>
        <name>heme c</name>
        <dbReference type="ChEBI" id="CHEBI:61717"/>
        <label>1</label>
    </ligand>
</feature>
<evidence type="ECO:0000256" key="4">
    <source>
        <dbReference type="ARBA" id="ARBA00022723"/>
    </source>
</evidence>
<protein>
    <submittedName>
        <fullName evidence="13">Cytochrome c</fullName>
    </submittedName>
</protein>
<evidence type="ECO:0000256" key="7">
    <source>
        <dbReference type="ARBA" id="ARBA00023004"/>
    </source>
</evidence>
<dbReference type="GO" id="GO:0005506">
    <property type="term" value="F:iron ion binding"/>
    <property type="evidence" value="ECO:0007669"/>
    <property type="project" value="InterPro"/>
</dbReference>
<dbReference type="GO" id="GO:0020037">
    <property type="term" value="F:heme binding"/>
    <property type="evidence" value="ECO:0007669"/>
    <property type="project" value="InterPro"/>
</dbReference>
<sequence>MSALAHARRFGWWLALAALVLLALAAFFLMWRPALEPQAAPARIDTALVERGANLSRLGMCAACHTADPARPFAGGLALNTPFGTVHSTNITPDARTGIGLWSEEAFTRAMRQGVSRDGRLLYPAFPYNHYAQLAQDDIRALYAYVMTRPALSVPARENDMAFPFGFRPLVAFWNLLYLDDAPWQADRRQSAQWNRGAYVANALAHCTACHTPRTMLGGPDLTRQLDGGDAEDWYAPALNANSPSPLPWTREQLLHYLRSGIAPDHAIAAGPMQDVVVNLGQADPNDLAAVATYIHSFLAQAPARATPANRPGSLPVPAAGDPDGQQMRVGYEIYAMACARCHDAGRDASSGSALPLQKAVALYDPNPRNLIHLIREGVAPPAGEPGRSMPGFATMLDDAQVTALAAYLRRYGAGAAAWPDLEDSIQKVRQP</sequence>
<evidence type="ECO:0000256" key="9">
    <source>
        <dbReference type="PIRSR" id="PIRSR000018-50"/>
    </source>
</evidence>
<feature type="binding site" description="axial binding residue" evidence="10">
    <location>
        <position position="65"/>
    </location>
    <ligand>
        <name>heme c</name>
        <dbReference type="ChEBI" id="CHEBI:61717"/>
        <label>1</label>
    </ligand>
    <ligandPart>
        <name>Fe</name>
        <dbReference type="ChEBI" id="CHEBI:18248"/>
    </ligandPart>
</feature>
<feature type="domain" description="Cytochrome c" evidence="12">
    <location>
        <begin position="326"/>
        <end position="413"/>
    </location>
</feature>
<dbReference type="Gene3D" id="1.10.760.10">
    <property type="entry name" value="Cytochrome c-like domain"/>
    <property type="match status" value="3"/>
</dbReference>
<comment type="cofactor">
    <cofactor evidence="9">
        <name>heme c</name>
        <dbReference type="ChEBI" id="CHEBI:61717"/>
    </cofactor>
    <text evidence="9">Binds 3 heme c groups covalently per subunit.</text>
</comment>
<feature type="binding site" description="axial binding residue" evidence="10">
    <location>
        <position position="343"/>
    </location>
    <ligand>
        <name>heme c</name>
        <dbReference type="ChEBI" id="CHEBI:61717"/>
        <label>3</label>
    </ligand>
    <ligandPart>
        <name>Fe</name>
        <dbReference type="ChEBI" id="CHEBI:18248"/>
    </ligandPart>
</feature>
<accession>A0A7Y2NZ60</accession>
<dbReference type="InterPro" id="IPR014353">
    <property type="entry name" value="Membr-bd_ADH_cyt_c"/>
</dbReference>
<evidence type="ECO:0000256" key="11">
    <source>
        <dbReference type="SAM" id="Phobius"/>
    </source>
</evidence>
<feature type="binding site" description="axial binding residue" evidence="10">
    <location>
        <position position="211"/>
    </location>
    <ligand>
        <name>heme c</name>
        <dbReference type="ChEBI" id="CHEBI:61717"/>
        <label>2</label>
    </ligand>
    <ligandPart>
        <name>Fe</name>
        <dbReference type="ChEBI" id="CHEBI:18248"/>
    </ligandPart>
</feature>
<dbReference type="GO" id="GO:0005886">
    <property type="term" value="C:plasma membrane"/>
    <property type="evidence" value="ECO:0007669"/>
    <property type="project" value="UniProtKB-SubCell"/>
</dbReference>
<dbReference type="InterPro" id="IPR051459">
    <property type="entry name" value="Cytochrome_c-type_DH"/>
</dbReference>
<dbReference type="AlphaFoldDB" id="A0A7Y2NZ60"/>
<dbReference type="EMBL" id="JABAIV010000002">
    <property type="protein sequence ID" value="NNG22798.1"/>
    <property type="molecule type" value="Genomic_DNA"/>
</dbReference>
<keyword evidence="11" id="KW-1133">Transmembrane helix</keyword>
<gene>
    <name evidence="13" type="ORF">HGB41_07255</name>
</gene>
<dbReference type="GO" id="GO:0016614">
    <property type="term" value="F:oxidoreductase activity, acting on CH-OH group of donors"/>
    <property type="evidence" value="ECO:0007669"/>
    <property type="project" value="InterPro"/>
</dbReference>
<evidence type="ECO:0000256" key="1">
    <source>
        <dbReference type="ARBA" id="ARBA00004236"/>
    </source>
</evidence>
<dbReference type="RefSeq" id="WP_171082671.1">
    <property type="nucleotide sequence ID" value="NZ_JABAIV010000002.1"/>
</dbReference>
<evidence type="ECO:0000256" key="3">
    <source>
        <dbReference type="ARBA" id="ARBA00022617"/>
    </source>
</evidence>
<feature type="binding site" description="covalent" evidence="9">
    <location>
        <position position="342"/>
    </location>
    <ligand>
        <name>heme c</name>
        <dbReference type="ChEBI" id="CHEBI:61717"/>
        <label>3</label>
    </ligand>
</feature>